<feature type="transmembrane region" description="Helical" evidence="12">
    <location>
        <begin position="224"/>
        <end position="243"/>
    </location>
</feature>
<feature type="compositionally biased region" description="Basic and acidic residues" evidence="11">
    <location>
        <begin position="45"/>
        <end position="57"/>
    </location>
</feature>
<dbReference type="EMBL" id="HBFB01012513">
    <property type="protein sequence ID" value="CAD8675755.1"/>
    <property type="molecule type" value="Transcribed_RNA"/>
</dbReference>
<dbReference type="Pfam" id="PF02518">
    <property type="entry name" value="HATPase_c"/>
    <property type="match status" value="1"/>
</dbReference>
<dbReference type="AlphaFoldDB" id="A0A7S0RFF1"/>
<evidence type="ECO:0000256" key="6">
    <source>
        <dbReference type="ARBA" id="ARBA00022679"/>
    </source>
</evidence>
<dbReference type="GO" id="GO:0000155">
    <property type="term" value="F:phosphorelay sensor kinase activity"/>
    <property type="evidence" value="ECO:0007669"/>
    <property type="project" value="InterPro"/>
</dbReference>
<keyword evidence="5" id="KW-0597">Phosphoprotein</keyword>
<keyword evidence="6" id="KW-0808">Transferase</keyword>
<dbReference type="InterPro" id="IPR003661">
    <property type="entry name" value="HisK_dim/P_dom"/>
</dbReference>
<dbReference type="PANTHER" id="PTHR43047:SF72">
    <property type="entry name" value="OSMOSENSING HISTIDINE PROTEIN KINASE SLN1"/>
    <property type="match status" value="1"/>
</dbReference>
<dbReference type="GO" id="GO:0009927">
    <property type="term" value="F:histidine phosphotransfer kinase activity"/>
    <property type="evidence" value="ECO:0007669"/>
    <property type="project" value="TreeGrafter"/>
</dbReference>
<evidence type="ECO:0000256" key="8">
    <source>
        <dbReference type="ARBA" id="ARBA00022777"/>
    </source>
</evidence>
<dbReference type="InterPro" id="IPR005467">
    <property type="entry name" value="His_kinase_dom"/>
</dbReference>
<dbReference type="SUPFAM" id="SSF47384">
    <property type="entry name" value="Homodimeric domain of signal transducing histidine kinase"/>
    <property type="match status" value="1"/>
</dbReference>
<accession>A0A7S0RFF1</accession>
<dbReference type="Gene3D" id="3.30.565.10">
    <property type="entry name" value="Histidine kinase-like ATPase, C-terminal domain"/>
    <property type="match status" value="1"/>
</dbReference>
<dbReference type="PROSITE" id="PS50109">
    <property type="entry name" value="HIS_KIN"/>
    <property type="match status" value="1"/>
</dbReference>
<reference evidence="14" key="1">
    <citation type="submission" date="2021-01" db="EMBL/GenBank/DDBJ databases">
        <authorList>
            <person name="Corre E."/>
            <person name="Pelletier E."/>
            <person name="Niang G."/>
            <person name="Scheremetjew M."/>
            <person name="Finn R."/>
            <person name="Kale V."/>
            <person name="Holt S."/>
            <person name="Cochrane G."/>
            <person name="Meng A."/>
            <person name="Brown T."/>
            <person name="Cohen L."/>
        </authorList>
    </citation>
    <scope>NUCLEOTIDE SEQUENCE</scope>
    <source>
        <strain evidence="14">SAG 11-49</strain>
    </source>
</reference>
<dbReference type="Pfam" id="PF00512">
    <property type="entry name" value="HisKA"/>
    <property type="match status" value="1"/>
</dbReference>
<dbReference type="InterPro" id="IPR036890">
    <property type="entry name" value="HATPase_C_sf"/>
</dbReference>
<feature type="domain" description="Histidine kinase" evidence="13">
    <location>
        <begin position="358"/>
        <end position="578"/>
    </location>
</feature>
<dbReference type="InterPro" id="IPR004358">
    <property type="entry name" value="Sig_transdc_His_kin-like_C"/>
</dbReference>
<dbReference type="Gene3D" id="1.20.1070.10">
    <property type="entry name" value="Rhodopsin 7-helix transmembrane proteins"/>
    <property type="match status" value="1"/>
</dbReference>
<feature type="region of interest" description="Disordered" evidence="11">
    <location>
        <begin position="1"/>
        <end position="57"/>
    </location>
</feature>
<gene>
    <name evidence="14" type="ORF">CLEI1391_LOCUS7070</name>
</gene>
<evidence type="ECO:0000256" key="7">
    <source>
        <dbReference type="ARBA" id="ARBA00022692"/>
    </source>
</evidence>
<sequence length="1019" mass="109890">MVATDTNNSDTAAKPAAENPLKTDGSVAEAPPASKGTVSSTVPLEKPKEEEKPRSEHELGIKWRGTLGWSIFVCLWYFLLQTSLRHIVAPDPSAQRELFQQVPVSVYIFSEAAFFCATILNLISLIFEDTPEKKQLALLSAVIKGISCHCDYLIITGQAVVAYDAHGALFLPSRYVQWSCSTPTMIFTLSRISDLTPLEIAATLLSDWLMVVTGYMAAALPWSIAWLPLLVCFVCFAYVLYMLRRMIYSALSEASSFHAQACLWFTLGSTMVIWNLFWVAWVIARLPWAALHVWGEPLTIFCNFAAKVVFSSSIMYNNYVTIAQRRHRAQVEREHRERIQAVAELSTAVARKDEFIAVVGHELRTPLNAIIQLSHALARGAGGQMMERGKSWLETISSSASHLLAIVNDILLMQAARASSITLRQEVVDLGGVIDSVLRTITPMTRKGVVMEKVVHEKLPPVVGDRRRLVQVLSNLVGNAAKFTDKGKISVKAYPDRGARHVMVKVVDTGCGIPKDKLHVIFQAFQQGDMGKTRKHGGVGLGLSIAKELVHSHGGLISVHSEGAGAGTSVVLKLPVLQLETDEQLETEFRSAYEALGYHTDELLAPEIATAEKRACPAFLPRERPEHMYGYTRGPSGMFSTFNSGPILTGRFTPYSQSVANSARFNAADLPGSERPSGLMAAHLREGLGVKEGGGSGGSSLDPRMSFQSGIMTPTQKSRLMSMDMQHAVVQHYRWSGESTASQPAGGLVLDGDNNMFSTHNNLTAFGSMAPNVELDGAHGEEGGNREAGVPGFAVALMSSLYAPPDEATAAQASNPAGAQNAKGVAVASVPGALPLGSNEDEDEAVAGAPAKHTLPARTSGDRDSSNSSLLPGQVPVAGGGGRQRRKSGLSIASTTLTSSLHPAYNENWDKASEVVQAAMEANYVVRASEDANAMANATVKAAASKLKPMEETEGEWDSYCKTAGTGVANRSDAPVVQANQARLSAQYEQAAAEAAAKNLPLDPQWHSWVSRIPEHHRE</sequence>
<evidence type="ECO:0000256" key="4">
    <source>
        <dbReference type="ARBA" id="ARBA00012438"/>
    </source>
</evidence>
<dbReference type="InterPro" id="IPR001425">
    <property type="entry name" value="Arc/bac/fun_rhodopsins"/>
</dbReference>
<evidence type="ECO:0000256" key="10">
    <source>
        <dbReference type="ARBA" id="ARBA00023136"/>
    </source>
</evidence>
<keyword evidence="9 12" id="KW-1133">Transmembrane helix</keyword>
<evidence type="ECO:0000256" key="5">
    <source>
        <dbReference type="ARBA" id="ARBA00022553"/>
    </source>
</evidence>
<protein>
    <recommendedName>
        <fullName evidence="4">histidine kinase</fullName>
        <ecNumber evidence="4">2.7.13.3</ecNumber>
    </recommendedName>
</protein>
<dbReference type="GO" id="GO:0005886">
    <property type="term" value="C:plasma membrane"/>
    <property type="evidence" value="ECO:0007669"/>
    <property type="project" value="TreeGrafter"/>
</dbReference>
<comment type="similarity">
    <text evidence="3">Belongs to the archaeal/bacterial/fungal opsin family.</text>
</comment>
<comment type="subcellular location">
    <subcellularLocation>
        <location evidence="2">Membrane</location>
        <topology evidence="2">Multi-pass membrane protein</topology>
    </subcellularLocation>
</comment>
<dbReference type="SMART" id="SM00387">
    <property type="entry name" value="HATPase_c"/>
    <property type="match status" value="1"/>
</dbReference>
<feature type="transmembrane region" description="Helical" evidence="12">
    <location>
        <begin position="263"/>
        <end position="286"/>
    </location>
</feature>
<dbReference type="SUPFAM" id="SSF81321">
    <property type="entry name" value="Family A G protein-coupled receptor-like"/>
    <property type="match status" value="1"/>
</dbReference>
<evidence type="ECO:0000256" key="3">
    <source>
        <dbReference type="ARBA" id="ARBA00008130"/>
    </source>
</evidence>
<name>A0A7S0RFF1_9CHLO</name>
<feature type="compositionally biased region" description="Polar residues" evidence="11">
    <location>
        <begin position="1"/>
        <end position="11"/>
    </location>
</feature>
<keyword evidence="10 12" id="KW-0472">Membrane</keyword>
<evidence type="ECO:0000256" key="12">
    <source>
        <dbReference type="SAM" id="Phobius"/>
    </source>
</evidence>
<dbReference type="SMART" id="SM00388">
    <property type="entry name" value="HisKA"/>
    <property type="match status" value="1"/>
</dbReference>
<feature type="region of interest" description="Disordered" evidence="11">
    <location>
        <begin position="834"/>
        <end position="890"/>
    </location>
</feature>
<comment type="catalytic activity">
    <reaction evidence="1">
        <text>ATP + protein L-histidine = ADP + protein N-phospho-L-histidine.</text>
        <dbReference type="EC" id="2.7.13.3"/>
    </reaction>
</comment>
<dbReference type="SUPFAM" id="SSF55874">
    <property type="entry name" value="ATPase domain of HSP90 chaperone/DNA topoisomerase II/histidine kinase"/>
    <property type="match status" value="1"/>
</dbReference>
<dbReference type="PANTHER" id="PTHR43047">
    <property type="entry name" value="TWO-COMPONENT HISTIDINE PROTEIN KINASE"/>
    <property type="match status" value="1"/>
</dbReference>
<evidence type="ECO:0000256" key="1">
    <source>
        <dbReference type="ARBA" id="ARBA00000085"/>
    </source>
</evidence>
<dbReference type="InterPro" id="IPR003594">
    <property type="entry name" value="HATPase_dom"/>
</dbReference>
<dbReference type="EC" id="2.7.13.3" evidence="4"/>
<dbReference type="InterPro" id="IPR036097">
    <property type="entry name" value="HisK_dim/P_sf"/>
</dbReference>
<evidence type="ECO:0000313" key="14">
    <source>
        <dbReference type="EMBL" id="CAD8675755.1"/>
    </source>
</evidence>
<dbReference type="CDD" id="cd00082">
    <property type="entry name" value="HisKA"/>
    <property type="match status" value="1"/>
</dbReference>
<evidence type="ECO:0000256" key="2">
    <source>
        <dbReference type="ARBA" id="ARBA00004141"/>
    </source>
</evidence>
<evidence type="ECO:0000259" key="13">
    <source>
        <dbReference type="PROSITE" id="PS50109"/>
    </source>
</evidence>
<evidence type="ECO:0000256" key="11">
    <source>
        <dbReference type="SAM" id="MobiDB-lite"/>
    </source>
</evidence>
<dbReference type="Gene3D" id="1.10.287.130">
    <property type="match status" value="1"/>
</dbReference>
<dbReference type="CDD" id="cd16922">
    <property type="entry name" value="HATPase_EvgS-ArcB-TorS-like"/>
    <property type="match status" value="1"/>
</dbReference>
<keyword evidence="7 12" id="KW-0812">Transmembrane</keyword>
<dbReference type="PRINTS" id="PR00344">
    <property type="entry name" value="BCTRLSENSOR"/>
</dbReference>
<proteinExistence type="inferred from homology"/>
<feature type="transmembrane region" description="Helical" evidence="12">
    <location>
        <begin position="104"/>
        <end position="127"/>
    </location>
</feature>
<dbReference type="SMART" id="SM01021">
    <property type="entry name" value="Bac_rhodopsin"/>
    <property type="match status" value="1"/>
</dbReference>
<feature type="transmembrane region" description="Helical" evidence="12">
    <location>
        <begin position="66"/>
        <end position="84"/>
    </location>
</feature>
<organism evidence="14">
    <name type="scientific">Chlamydomonas leiostraca</name>
    <dbReference type="NCBI Taxonomy" id="1034604"/>
    <lineage>
        <taxon>Eukaryota</taxon>
        <taxon>Viridiplantae</taxon>
        <taxon>Chlorophyta</taxon>
        <taxon>core chlorophytes</taxon>
        <taxon>Chlorophyceae</taxon>
        <taxon>CS clade</taxon>
        <taxon>Chlamydomonadales</taxon>
        <taxon>Chlamydomonadaceae</taxon>
        <taxon>Chlamydomonas</taxon>
    </lineage>
</organism>
<keyword evidence="8" id="KW-0418">Kinase</keyword>
<evidence type="ECO:0000256" key="9">
    <source>
        <dbReference type="ARBA" id="ARBA00022989"/>
    </source>
</evidence>
<dbReference type="Pfam" id="PF01036">
    <property type="entry name" value="Bac_rhodopsin"/>
    <property type="match status" value="1"/>
</dbReference>